<proteinExistence type="predicted"/>
<reference evidence="2 3" key="1">
    <citation type="submission" date="2015-06" db="EMBL/GenBank/DDBJ databases">
        <title>Cloning and characterization of the uncialamcin biosynthetic gene cluster.</title>
        <authorList>
            <person name="Yan X."/>
            <person name="Huang T."/>
            <person name="Ge H."/>
            <person name="Shen B."/>
        </authorList>
    </citation>
    <scope>NUCLEOTIDE SEQUENCE [LARGE SCALE GENOMIC DNA]</scope>
    <source>
        <strain evidence="2 3">DCA2648</strain>
    </source>
</reference>
<dbReference type="EMBL" id="LFBV01000014">
    <property type="protein sequence ID" value="OKH88480.1"/>
    <property type="molecule type" value="Genomic_DNA"/>
</dbReference>
<evidence type="ECO:0000313" key="2">
    <source>
        <dbReference type="EMBL" id="OKH88480.1"/>
    </source>
</evidence>
<organism evidence="2 3">
    <name type="scientific">Streptomyces uncialis</name>
    <dbReference type="NCBI Taxonomy" id="1048205"/>
    <lineage>
        <taxon>Bacteria</taxon>
        <taxon>Bacillati</taxon>
        <taxon>Actinomycetota</taxon>
        <taxon>Actinomycetes</taxon>
        <taxon>Kitasatosporales</taxon>
        <taxon>Streptomycetaceae</taxon>
        <taxon>Streptomyces</taxon>
    </lineage>
</organism>
<gene>
    <name evidence="2" type="ORF">AB852_36450</name>
</gene>
<evidence type="ECO:0000256" key="1">
    <source>
        <dbReference type="SAM" id="MobiDB-lite"/>
    </source>
</evidence>
<keyword evidence="3" id="KW-1185">Reference proteome</keyword>
<accession>A0A1Q4US92</accession>
<name>A0A1Q4US92_9ACTN</name>
<protein>
    <submittedName>
        <fullName evidence="2">Uncharacterized protein</fullName>
    </submittedName>
</protein>
<dbReference type="AlphaFoldDB" id="A0A1Q4US92"/>
<evidence type="ECO:0000313" key="3">
    <source>
        <dbReference type="Proteomes" id="UP000186455"/>
    </source>
</evidence>
<dbReference type="Proteomes" id="UP000186455">
    <property type="component" value="Unassembled WGS sequence"/>
</dbReference>
<comment type="caution">
    <text evidence="2">The sequence shown here is derived from an EMBL/GenBank/DDBJ whole genome shotgun (WGS) entry which is preliminary data.</text>
</comment>
<feature type="compositionally biased region" description="Basic and acidic residues" evidence="1">
    <location>
        <begin position="30"/>
        <end position="44"/>
    </location>
</feature>
<feature type="region of interest" description="Disordered" evidence="1">
    <location>
        <begin position="21"/>
        <end position="48"/>
    </location>
</feature>
<sequence length="84" mass="9532">MGTRCPAERLIAFVGLSELWTAQRRPPPAQRHDPPQFRKDERSHSAAHGRIVCERAAMRMDGGRLSHSSASMITQCHMKTYTTR</sequence>